<evidence type="ECO:0000313" key="1">
    <source>
        <dbReference type="EMBL" id="MBA0734343.1"/>
    </source>
</evidence>
<dbReference type="AlphaFoldDB" id="A0A7J9BDF1"/>
<reference evidence="1 2" key="1">
    <citation type="journal article" date="2019" name="Genome Biol. Evol.">
        <title>Insights into the evolution of the New World diploid cottons (Gossypium, subgenus Houzingenia) based on genome sequencing.</title>
        <authorList>
            <person name="Grover C.E."/>
            <person name="Arick M.A. 2nd"/>
            <person name="Thrash A."/>
            <person name="Conover J.L."/>
            <person name="Sanders W.S."/>
            <person name="Peterson D.G."/>
            <person name="Frelichowski J.E."/>
            <person name="Scheffler J.A."/>
            <person name="Scheffler B.E."/>
            <person name="Wendel J.F."/>
        </authorList>
    </citation>
    <scope>NUCLEOTIDE SEQUENCE [LARGE SCALE GENOMIC DNA]</scope>
    <source>
        <strain evidence="1">5</strain>
        <tissue evidence="1">Leaf</tissue>
    </source>
</reference>
<comment type="caution">
    <text evidence="1">The sequence shown here is derived from an EMBL/GenBank/DDBJ whole genome shotgun (WGS) entry which is preliminary data.</text>
</comment>
<sequence length="43" mass="4677">MKTPKISTLHFKIGKKKSSKQIGGAIILSSQIEKLCNATDNMS</sequence>
<accession>A0A7J9BDF1</accession>
<dbReference type="EMBL" id="JABEZY010000002">
    <property type="protein sequence ID" value="MBA0734343.1"/>
    <property type="molecule type" value="Genomic_DNA"/>
</dbReference>
<name>A0A7J9BDF1_GOSGO</name>
<protein>
    <submittedName>
        <fullName evidence="1">Uncharacterized protein</fullName>
    </submittedName>
</protein>
<dbReference type="Proteomes" id="UP000593579">
    <property type="component" value="Unassembled WGS sequence"/>
</dbReference>
<dbReference type="OrthoDB" id="994583at2759"/>
<keyword evidence="2" id="KW-1185">Reference proteome</keyword>
<gene>
    <name evidence="1" type="ORF">Gogos_018268</name>
</gene>
<proteinExistence type="predicted"/>
<organism evidence="1 2">
    <name type="scientific">Gossypium gossypioides</name>
    <name type="common">Mexican cotton</name>
    <name type="synonym">Selera gossypioides</name>
    <dbReference type="NCBI Taxonomy" id="34282"/>
    <lineage>
        <taxon>Eukaryota</taxon>
        <taxon>Viridiplantae</taxon>
        <taxon>Streptophyta</taxon>
        <taxon>Embryophyta</taxon>
        <taxon>Tracheophyta</taxon>
        <taxon>Spermatophyta</taxon>
        <taxon>Magnoliopsida</taxon>
        <taxon>eudicotyledons</taxon>
        <taxon>Gunneridae</taxon>
        <taxon>Pentapetalae</taxon>
        <taxon>rosids</taxon>
        <taxon>malvids</taxon>
        <taxon>Malvales</taxon>
        <taxon>Malvaceae</taxon>
        <taxon>Malvoideae</taxon>
        <taxon>Gossypium</taxon>
    </lineage>
</organism>
<evidence type="ECO:0000313" key="2">
    <source>
        <dbReference type="Proteomes" id="UP000593579"/>
    </source>
</evidence>